<accession>A0A345VLR9</accession>
<dbReference type="Gene3D" id="1.10.260.40">
    <property type="entry name" value="lambda repressor-like DNA-binding domains"/>
    <property type="match status" value="1"/>
</dbReference>
<feature type="compositionally biased region" description="Basic and acidic residues" evidence="2">
    <location>
        <begin position="141"/>
        <end position="156"/>
    </location>
</feature>
<dbReference type="PANTHER" id="PTHR46558:SF4">
    <property type="entry name" value="DNA-BIDING PHAGE PROTEIN"/>
    <property type="match status" value="1"/>
</dbReference>
<feature type="domain" description="HTH cro/C1-type" evidence="3">
    <location>
        <begin position="11"/>
        <end position="67"/>
    </location>
</feature>
<dbReference type="InterPro" id="IPR010982">
    <property type="entry name" value="Lambda_DNA-bd_dom_sf"/>
</dbReference>
<feature type="region of interest" description="Disordered" evidence="2">
    <location>
        <begin position="125"/>
        <end position="156"/>
    </location>
</feature>
<keyword evidence="1" id="KW-0238">DNA-binding</keyword>
<name>A0A345VLR9_9STRE</name>
<evidence type="ECO:0000259" key="3">
    <source>
        <dbReference type="PROSITE" id="PS50943"/>
    </source>
</evidence>
<dbReference type="Proteomes" id="UP000255411">
    <property type="component" value="Chromosome"/>
</dbReference>
<dbReference type="CDD" id="cd00093">
    <property type="entry name" value="HTH_XRE"/>
    <property type="match status" value="1"/>
</dbReference>
<dbReference type="EMBL" id="CP022601">
    <property type="protein sequence ID" value="AXJ13671.1"/>
    <property type="molecule type" value="Genomic_DNA"/>
</dbReference>
<gene>
    <name evidence="4" type="ORF">Sp14A_17640</name>
</gene>
<dbReference type="InterPro" id="IPR001387">
    <property type="entry name" value="Cro/C1-type_HTH"/>
</dbReference>
<reference evidence="4 5" key="1">
    <citation type="submission" date="2017-07" db="EMBL/GenBank/DDBJ databases">
        <title>Streptococcus pluranimalium as cause of bovine abortion.</title>
        <authorList>
            <person name="Rodriguez Campos S."/>
            <person name="Gobeli Brawand S."/>
            <person name="Brodard I."/>
            <person name="Rychener L."/>
            <person name="Perreten V."/>
        </authorList>
    </citation>
    <scope>NUCLEOTIDE SEQUENCE [LARGE SCALE GENOMIC DNA]</scope>
    <source>
        <strain evidence="4 5">14A0014</strain>
    </source>
</reference>
<dbReference type="GO" id="GO:0003677">
    <property type="term" value="F:DNA binding"/>
    <property type="evidence" value="ECO:0007669"/>
    <property type="project" value="UniProtKB-KW"/>
</dbReference>
<dbReference type="PROSITE" id="PS50943">
    <property type="entry name" value="HTH_CROC1"/>
    <property type="match status" value="1"/>
</dbReference>
<dbReference type="SMART" id="SM00530">
    <property type="entry name" value="HTH_XRE"/>
    <property type="match status" value="1"/>
</dbReference>
<evidence type="ECO:0000256" key="1">
    <source>
        <dbReference type="ARBA" id="ARBA00023125"/>
    </source>
</evidence>
<evidence type="ECO:0000313" key="5">
    <source>
        <dbReference type="Proteomes" id="UP000255411"/>
    </source>
</evidence>
<sequence>MTDITFKDNRLRELRTNYPEKLTQEKLAKIIGVTKRTIIAWEKNERDITPDKAKKLANHFGVDVAYLLGYQEERYLFKDTVTDEPVSEIQSLYDKLNNDNQGKLLDYGHLLLRDQQKTKFDNISDESIKKVRSSGNKAHQRIMDRIENQRRKNEKR</sequence>
<dbReference type="AlphaFoldDB" id="A0A345VLR9"/>
<organism evidence="4 5">
    <name type="scientific">Streptococcus pluranimalium</name>
    <dbReference type="NCBI Taxonomy" id="82348"/>
    <lineage>
        <taxon>Bacteria</taxon>
        <taxon>Bacillati</taxon>
        <taxon>Bacillota</taxon>
        <taxon>Bacilli</taxon>
        <taxon>Lactobacillales</taxon>
        <taxon>Streptococcaceae</taxon>
        <taxon>Streptococcus</taxon>
    </lineage>
</organism>
<dbReference type="RefSeq" id="WP_115130693.1">
    <property type="nucleotide sequence ID" value="NZ_CP022601.1"/>
</dbReference>
<evidence type="ECO:0000256" key="2">
    <source>
        <dbReference type="SAM" id="MobiDB-lite"/>
    </source>
</evidence>
<dbReference type="SUPFAM" id="SSF47413">
    <property type="entry name" value="lambda repressor-like DNA-binding domains"/>
    <property type="match status" value="1"/>
</dbReference>
<dbReference type="Pfam" id="PF01381">
    <property type="entry name" value="HTH_3"/>
    <property type="match status" value="1"/>
</dbReference>
<evidence type="ECO:0000313" key="4">
    <source>
        <dbReference type="EMBL" id="AXJ13671.1"/>
    </source>
</evidence>
<proteinExistence type="predicted"/>
<dbReference type="PANTHER" id="PTHR46558">
    <property type="entry name" value="TRACRIPTIONAL REGULATORY PROTEIN-RELATED-RELATED"/>
    <property type="match status" value="1"/>
</dbReference>
<protein>
    <recommendedName>
        <fullName evidence="3">HTH cro/C1-type domain-containing protein</fullName>
    </recommendedName>
</protein>